<evidence type="ECO:0000256" key="3">
    <source>
        <dbReference type="ARBA" id="ARBA00022989"/>
    </source>
</evidence>
<dbReference type="CDD" id="cd01467">
    <property type="entry name" value="vWA_BatA_type"/>
    <property type="match status" value="1"/>
</dbReference>
<evidence type="ECO:0000256" key="4">
    <source>
        <dbReference type="ARBA" id="ARBA00023136"/>
    </source>
</evidence>
<keyword evidence="4 5" id="KW-0472">Membrane</keyword>
<comment type="caution">
    <text evidence="7">The sequence shown here is derived from an EMBL/GenBank/DDBJ whole genome shotgun (WGS) entry which is preliminary data.</text>
</comment>
<evidence type="ECO:0000256" key="5">
    <source>
        <dbReference type="SAM" id="Phobius"/>
    </source>
</evidence>
<keyword evidence="2 5" id="KW-0812">Transmembrane</keyword>
<dbReference type="PRINTS" id="PR00453">
    <property type="entry name" value="VWFADOMAIN"/>
</dbReference>
<evidence type="ECO:0000256" key="2">
    <source>
        <dbReference type="ARBA" id="ARBA00022692"/>
    </source>
</evidence>
<evidence type="ECO:0000256" key="1">
    <source>
        <dbReference type="ARBA" id="ARBA00022475"/>
    </source>
</evidence>
<dbReference type="PANTHER" id="PTHR22550">
    <property type="entry name" value="SPORE GERMINATION PROTEIN"/>
    <property type="match status" value="1"/>
</dbReference>
<dbReference type="SUPFAM" id="SSF53300">
    <property type="entry name" value="vWA-like"/>
    <property type="match status" value="1"/>
</dbReference>
<dbReference type="InterPro" id="IPR036465">
    <property type="entry name" value="vWFA_dom_sf"/>
</dbReference>
<protein>
    <submittedName>
        <fullName evidence="7">Bata</fullName>
    </submittedName>
</protein>
<feature type="transmembrane region" description="Helical" evidence="5">
    <location>
        <begin position="12"/>
        <end position="29"/>
    </location>
</feature>
<feature type="domain" description="VWFA" evidence="6">
    <location>
        <begin position="95"/>
        <end position="287"/>
    </location>
</feature>
<dbReference type="InterPro" id="IPR033881">
    <property type="entry name" value="vWA_BatA_type"/>
</dbReference>
<dbReference type="InterPro" id="IPR002035">
    <property type="entry name" value="VWF_A"/>
</dbReference>
<sequence>MFNLTNVEFAYPYVLYVLIIIPLLVIWYWKRNKKHSPDITYSSLKVFGDLKPTLRERLRHVPFLLRLFALSLLVIGLARPQTYSTGETVYTEGIDIVLVLDISGSMLAEDFKPNRIEAAKNVINEFIEARVSDRIGLVIFARESFTQCPLTIDYSVLKNLLKDITSGMVTDGTAIGNAIANGVNRLKDSDAKSKVMILLTDGVNNAGEVDPLSAAQIAETFGVRIYSIGVGSRGEAPYPFNTPFGKRYQMVPVEIDEELLQQISAQTGGRYFRATNNEKLKEIYREIDELERNRVEVLSYRSTKELFYSWVGAGLILLLLELGLLRTYLRRLP</sequence>
<dbReference type="EMBL" id="LNQE01000817">
    <property type="protein sequence ID" value="KUG24800.1"/>
    <property type="molecule type" value="Genomic_DNA"/>
</dbReference>
<dbReference type="PANTHER" id="PTHR22550:SF5">
    <property type="entry name" value="LEUCINE ZIPPER PROTEIN 4"/>
    <property type="match status" value="1"/>
</dbReference>
<keyword evidence="1" id="KW-1003">Cell membrane</keyword>
<dbReference type="Pfam" id="PF07584">
    <property type="entry name" value="BatA"/>
    <property type="match status" value="1"/>
</dbReference>
<dbReference type="Gene3D" id="3.40.50.410">
    <property type="entry name" value="von Willebrand factor, type A domain"/>
    <property type="match status" value="1"/>
</dbReference>
<dbReference type="AlphaFoldDB" id="A0A0W8FV68"/>
<name>A0A0W8FV68_9ZZZZ</name>
<dbReference type="InterPro" id="IPR050768">
    <property type="entry name" value="UPF0353/GerABKA_families"/>
</dbReference>
<dbReference type="SMART" id="SM00327">
    <property type="entry name" value="VWA"/>
    <property type="match status" value="1"/>
</dbReference>
<accession>A0A0W8FV68</accession>
<evidence type="ECO:0000259" key="6">
    <source>
        <dbReference type="PROSITE" id="PS50234"/>
    </source>
</evidence>
<dbReference type="Pfam" id="PF00092">
    <property type="entry name" value="VWA"/>
    <property type="match status" value="1"/>
</dbReference>
<dbReference type="PROSITE" id="PS50234">
    <property type="entry name" value="VWFA"/>
    <property type="match status" value="1"/>
</dbReference>
<evidence type="ECO:0000313" key="7">
    <source>
        <dbReference type="EMBL" id="KUG24800.1"/>
    </source>
</evidence>
<organism evidence="7">
    <name type="scientific">hydrocarbon metagenome</name>
    <dbReference type="NCBI Taxonomy" id="938273"/>
    <lineage>
        <taxon>unclassified sequences</taxon>
        <taxon>metagenomes</taxon>
        <taxon>ecological metagenomes</taxon>
    </lineage>
</organism>
<dbReference type="InterPro" id="IPR024163">
    <property type="entry name" value="Aerotolerance_reg_N"/>
</dbReference>
<gene>
    <name evidence="7" type="ORF">ASZ90_005382</name>
</gene>
<reference evidence="7" key="1">
    <citation type="journal article" date="2015" name="Proc. Natl. Acad. Sci. U.S.A.">
        <title>Networks of energetic and metabolic interactions define dynamics in microbial communities.</title>
        <authorList>
            <person name="Embree M."/>
            <person name="Liu J.K."/>
            <person name="Al-Bassam M.M."/>
            <person name="Zengler K."/>
        </authorList>
    </citation>
    <scope>NUCLEOTIDE SEQUENCE</scope>
</reference>
<feature type="transmembrane region" description="Helical" evidence="5">
    <location>
        <begin position="307"/>
        <end position="329"/>
    </location>
</feature>
<keyword evidence="3 5" id="KW-1133">Transmembrane helix</keyword>
<proteinExistence type="predicted"/>